<evidence type="ECO:0000313" key="5">
    <source>
        <dbReference type="Proteomes" id="UP001565200"/>
    </source>
</evidence>
<keyword evidence="2" id="KW-0697">Rotamase</keyword>
<dbReference type="GO" id="GO:0003755">
    <property type="term" value="F:peptidyl-prolyl cis-trans isomerase activity"/>
    <property type="evidence" value="ECO:0007669"/>
    <property type="project" value="UniProtKB-EC"/>
</dbReference>
<reference evidence="4 5" key="1">
    <citation type="submission" date="2024-03" db="EMBL/GenBank/DDBJ databases">
        <title>Mouse gut bacterial collection (mGBC) of GemPharmatech.</title>
        <authorList>
            <person name="He Y."/>
            <person name="Dong L."/>
            <person name="Wu D."/>
            <person name="Gao X."/>
            <person name="Lin Z."/>
        </authorList>
    </citation>
    <scope>NUCLEOTIDE SEQUENCE [LARGE SCALE GENOMIC DNA]</scope>
    <source>
        <strain evidence="4 5">54-13</strain>
    </source>
</reference>
<accession>A0ABV4CYC1</accession>
<proteinExistence type="predicted"/>
<dbReference type="PROSITE" id="PS01096">
    <property type="entry name" value="PPIC_PPIASE_1"/>
    <property type="match status" value="1"/>
</dbReference>
<dbReference type="PROSITE" id="PS50198">
    <property type="entry name" value="PPIC_PPIASE_2"/>
    <property type="match status" value="2"/>
</dbReference>
<dbReference type="EC" id="5.2.1.8" evidence="4"/>
<dbReference type="PANTHER" id="PTHR47637:SF1">
    <property type="entry name" value="CHAPERONE SURA"/>
    <property type="match status" value="1"/>
</dbReference>
<evidence type="ECO:0000256" key="1">
    <source>
        <dbReference type="ARBA" id="ARBA00022729"/>
    </source>
</evidence>
<keyword evidence="2 4" id="KW-0413">Isomerase</keyword>
<evidence type="ECO:0000256" key="2">
    <source>
        <dbReference type="PROSITE-ProRule" id="PRU00278"/>
    </source>
</evidence>
<dbReference type="InterPro" id="IPR027304">
    <property type="entry name" value="Trigger_fact/SurA_dom_sf"/>
</dbReference>
<dbReference type="SUPFAM" id="SSF109998">
    <property type="entry name" value="Triger factor/SurA peptide-binding domain-like"/>
    <property type="match status" value="1"/>
</dbReference>
<dbReference type="InterPro" id="IPR023058">
    <property type="entry name" value="PPIase_PpiC_CS"/>
</dbReference>
<dbReference type="Gene3D" id="3.10.50.40">
    <property type="match status" value="2"/>
</dbReference>
<dbReference type="InterPro" id="IPR050280">
    <property type="entry name" value="OMP_Chaperone_SurA"/>
</dbReference>
<dbReference type="InterPro" id="IPR046357">
    <property type="entry name" value="PPIase_dom_sf"/>
</dbReference>
<keyword evidence="5" id="KW-1185">Reference proteome</keyword>
<dbReference type="Pfam" id="PF00639">
    <property type="entry name" value="Rotamase"/>
    <property type="match status" value="2"/>
</dbReference>
<protein>
    <submittedName>
        <fullName evidence="4">Peptidylprolyl isomerase</fullName>
        <ecNumber evidence="4">5.2.1.8</ecNumber>
    </submittedName>
</protein>
<evidence type="ECO:0000259" key="3">
    <source>
        <dbReference type="PROSITE" id="PS50198"/>
    </source>
</evidence>
<dbReference type="RefSeq" id="WP_121699555.1">
    <property type="nucleotide sequence ID" value="NZ_JBCLPP010000014.1"/>
</dbReference>
<dbReference type="InterPro" id="IPR000297">
    <property type="entry name" value="PPIase_PpiC"/>
</dbReference>
<organism evidence="4 5">
    <name type="scientific">Heminiphilus faecis</name>
    <dbReference type="NCBI Taxonomy" id="2601703"/>
    <lineage>
        <taxon>Bacteria</taxon>
        <taxon>Pseudomonadati</taxon>
        <taxon>Bacteroidota</taxon>
        <taxon>Bacteroidia</taxon>
        <taxon>Bacteroidales</taxon>
        <taxon>Muribaculaceae</taxon>
        <taxon>Heminiphilus</taxon>
    </lineage>
</organism>
<evidence type="ECO:0000313" key="4">
    <source>
        <dbReference type="EMBL" id="MEY8245225.1"/>
    </source>
</evidence>
<dbReference type="EMBL" id="JBCLPP010000014">
    <property type="protein sequence ID" value="MEY8245225.1"/>
    <property type="molecule type" value="Genomic_DNA"/>
</dbReference>
<sequence length="439" mass="51042">MTMASMAQNNIVEEVVWWIGDEPIYKSEVEEMYQTMLYEHNEIDGNPYCVIPEQLAIEKLFLHQAELDSVTVQDAMVMQEVDRRINYMITNLGTQEKVEQFYRRPMPEIRETMVDAIRNTYKVREVQNSLTKDLKITPSDVRKYFSQLPADSIPFVPLQVEVQIMTLNPVIPREEIDEVKSRLRDIADKVNKGETEFSTQAIFYSQDPGTSMRGGEVGFMGRGHLEPEYAAVAFNLNDPKKVSKIVETQFGYHIIQLIEKRGDRINTRHILMRPKVTDKDLTEALHRLDTVRSEIMGEKYTFEEAVPYVSQDKDTRNSRGVMVNDNNGTTRFEMADLPQEVSKAVNTMSVGELSKPFIMKEPKRNRDIVAIVKLTNRIEGHRANLSDDYQMIKGMYENSIKEKMVSEWIEKKIKDTYVRIEDGWRDCDFKHEGWIKKSN</sequence>
<dbReference type="PANTHER" id="PTHR47637">
    <property type="entry name" value="CHAPERONE SURA"/>
    <property type="match status" value="1"/>
</dbReference>
<keyword evidence="1" id="KW-0732">Signal</keyword>
<comment type="caution">
    <text evidence="4">The sequence shown here is derived from an EMBL/GenBank/DDBJ whole genome shotgun (WGS) entry which is preliminary data.</text>
</comment>
<gene>
    <name evidence="4" type="ORF">AAK873_06290</name>
</gene>
<feature type="domain" description="PpiC" evidence="3">
    <location>
        <begin position="262"/>
        <end position="357"/>
    </location>
</feature>
<name>A0ABV4CYC1_9BACT</name>
<feature type="domain" description="PpiC" evidence="3">
    <location>
        <begin position="161"/>
        <end position="259"/>
    </location>
</feature>
<dbReference type="SUPFAM" id="SSF54534">
    <property type="entry name" value="FKBP-like"/>
    <property type="match status" value="2"/>
</dbReference>
<dbReference type="Proteomes" id="UP001565200">
    <property type="component" value="Unassembled WGS sequence"/>
</dbReference>